<comment type="caution">
    <text evidence="1">The sequence shown here is derived from an EMBL/GenBank/DDBJ whole genome shotgun (WGS) entry which is preliminary data.</text>
</comment>
<protein>
    <submittedName>
        <fullName evidence="1">Uncharacterized protein</fullName>
    </submittedName>
</protein>
<gene>
    <name evidence="1" type="ORF">S06H3_10577</name>
</gene>
<dbReference type="AlphaFoldDB" id="X1MRN7"/>
<name>X1MRN7_9ZZZZ</name>
<proteinExistence type="predicted"/>
<reference evidence="1" key="1">
    <citation type="journal article" date="2014" name="Front. Microbiol.">
        <title>High frequency of phylogenetically diverse reductive dehalogenase-homologous genes in deep subseafloor sedimentary metagenomes.</title>
        <authorList>
            <person name="Kawai M."/>
            <person name="Futagami T."/>
            <person name="Toyoda A."/>
            <person name="Takaki Y."/>
            <person name="Nishi S."/>
            <person name="Hori S."/>
            <person name="Arai W."/>
            <person name="Tsubouchi T."/>
            <person name="Morono Y."/>
            <person name="Uchiyama I."/>
            <person name="Ito T."/>
            <person name="Fujiyama A."/>
            <person name="Inagaki F."/>
            <person name="Takami H."/>
        </authorList>
    </citation>
    <scope>NUCLEOTIDE SEQUENCE</scope>
    <source>
        <strain evidence="1">Expedition CK06-06</strain>
    </source>
</reference>
<dbReference type="EMBL" id="BARV01004930">
    <property type="protein sequence ID" value="GAI09034.1"/>
    <property type="molecule type" value="Genomic_DNA"/>
</dbReference>
<organism evidence="1">
    <name type="scientific">marine sediment metagenome</name>
    <dbReference type="NCBI Taxonomy" id="412755"/>
    <lineage>
        <taxon>unclassified sequences</taxon>
        <taxon>metagenomes</taxon>
        <taxon>ecological metagenomes</taxon>
    </lineage>
</organism>
<evidence type="ECO:0000313" key="1">
    <source>
        <dbReference type="EMBL" id="GAI09034.1"/>
    </source>
</evidence>
<accession>X1MRN7</accession>
<sequence>MANWPQVSVDTEKEFNMCFACGQKNPIGLSGTNIIRDTVELNLFGFAIIDSIACPRVTISRLSHGTGIDNQSVFAQNKLLIGRELAEGTRASFTIAKH</sequence>